<feature type="chain" id="PRO_5041207529" evidence="2">
    <location>
        <begin position="17"/>
        <end position="581"/>
    </location>
</feature>
<feature type="domain" description="Right handed beta helix" evidence="3">
    <location>
        <begin position="195"/>
        <end position="330"/>
    </location>
</feature>
<protein>
    <submittedName>
        <fullName evidence="4">Pectin lyase fold/virulence factor</fullName>
    </submittedName>
</protein>
<keyword evidence="1" id="KW-1133">Transmembrane helix</keyword>
<keyword evidence="1" id="KW-0812">Transmembrane</keyword>
<dbReference type="InterPro" id="IPR006626">
    <property type="entry name" value="PbH1"/>
</dbReference>
<evidence type="ECO:0000256" key="2">
    <source>
        <dbReference type="SAM" id="SignalP"/>
    </source>
</evidence>
<dbReference type="Gene3D" id="2.160.20.10">
    <property type="entry name" value="Single-stranded right-handed beta-helix, Pectin lyase-like"/>
    <property type="match status" value="1"/>
</dbReference>
<dbReference type="RefSeq" id="XP_052941762.1">
    <property type="nucleotide sequence ID" value="XM_053091635.1"/>
</dbReference>
<evidence type="ECO:0000259" key="3">
    <source>
        <dbReference type="Pfam" id="PF13229"/>
    </source>
</evidence>
<evidence type="ECO:0000313" key="4">
    <source>
        <dbReference type="EMBL" id="KAI9631985.1"/>
    </source>
</evidence>
<dbReference type="InterPro" id="IPR012334">
    <property type="entry name" value="Pectin_lyas_fold"/>
</dbReference>
<dbReference type="AlphaFoldDB" id="A0AA38H1H7"/>
<dbReference type="EMBL" id="JAKWFO010000016">
    <property type="protein sequence ID" value="KAI9631985.1"/>
    <property type="molecule type" value="Genomic_DNA"/>
</dbReference>
<evidence type="ECO:0000313" key="5">
    <source>
        <dbReference type="Proteomes" id="UP001164286"/>
    </source>
</evidence>
<organism evidence="4 5">
    <name type="scientific">Dioszegia hungarica</name>
    <dbReference type="NCBI Taxonomy" id="4972"/>
    <lineage>
        <taxon>Eukaryota</taxon>
        <taxon>Fungi</taxon>
        <taxon>Dikarya</taxon>
        <taxon>Basidiomycota</taxon>
        <taxon>Agaricomycotina</taxon>
        <taxon>Tremellomycetes</taxon>
        <taxon>Tremellales</taxon>
        <taxon>Bulleribasidiaceae</taxon>
        <taxon>Dioszegia</taxon>
    </lineage>
</organism>
<proteinExistence type="predicted"/>
<dbReference type="Proteomes" id="UP001164286">
    <property type="component" value="Unassembled WGS sequence"/>
</dbReference>
<gene>
    <name evidence="4" type="ORF">MKK02DRAFT_41625</name>
</gene>
<reference evidence="4" key="1">
    <citation type="journal article" date="2022" name="G3 (Bethesda)">
        <title>High quality genome of the basidiomycete yeast Dioszegia hungarica PDD-24b-2 isolated from cloud water.</title>
        <authorList>
            <person name="Jarrige D."/>
            <person name="Haridas S."/>
            <person name="Bleykasten-Grosshans C."/>
            <person name="Joly M."/>
            <person name="Nadalig T."/>
            <person name="Sancelme M."/>
            <person name="Vuilleumier S."/>
            <person name="Grigoriev I.V."/>
            <person name="Amato P."/>
            <person name="Bringel F."/>
        </authorList>
    </citation>
    <scope>NUCLEOTIDE SEQUENCE</scope>
    <source>
        <strain evidence="4">PDD-24b-2</strain>
    </source>
</reference>
<dbReference type="GO" id="GO:0016829">
    <property type="term" value="F:lyase activity"/>
    <property type="evidence" value="ECO:0007669"/>
    <property type="project" value="UniProtKB-KW"/>
</dbReference>
<dbReference type="InterPro" id="IPR011050">
    <property type="entry name" value="Pectin_lyase_fold/virulence"/>
</dbReference>
<dbReference type="InterPro" id="IPR039448">
    <property type="entry name" value="Beta_helix"/>
</dbReference>
<name>A0AA38H1H7_9TREE</name>
<keyword evidence="5" id="KW-1185">Reference proteome</keyword>
<dbReference type="SUPFAM" id="SSF51126">
    <property type="entry name" value="Pectin lyase-like"/>
    <property type="match status" value="1"/>
</dbReference>
<accession>A0AA38H1H7</accession>
<keyword evidence="1" id="KW-0472">Membrane</keyword>
<keyword evidence="4" id="KW-0456">Lyase</keyword>
<dbReference type="Pfam" id="PF13229">
    <property type="entry name" value="Beta_helix"/>
    <property type="match status" value="1"/>
</dbReference>
<comment type="caution">
    <text evidence="4">The sequence shown here is derived from an EMBL/GenBank/DDBJ whole genome shotgun (WGS) entry which is preliminary data.</text>
</comment>
<evidence type="ECO:0000256" key="1">
    <source>
        <dbReference type="SAM" id="Phobius"/>
    </source>
</evidence>
<dbReference type="SMART" id="SM00710">
    <property type="entry name" value="PbH1"/>
    <property type="match status" value="5"/>
</dbReference>
<keyword evidence="2" id="KW-0732">Signal</keyword>
<sequence length="581" mass="62417">MLLYALIAGLLPAALAVTTPCLPSGDETAINSALTKGGKGATVTLCPGSVHRLNSTIYFTAPRQTLTTEGNPTGRDRALLVVEGPDQATAVQADCKKCSGAVIRSLEVDGNRPNLLRVKLGGALLELGNADDQMVRDCRLYEPRGWSALHFREGDDKQCTRGTILNNEIGPCGEEWDDDYDGVVELGLAAPWGFPRADGISLACKDSTVKRNIIYDATDGAIVLFGSSGSIVSHNQIFSRTRVILGGINLVDYPPWEGDYTRVIVQHNTLTAHGGYIKAGIVIGTASWSDDTETTVYGATVTDNQFRGGHFGYGLVVSSAKDFTVLRNTVSDDAAFSGVPGPKCPRAPGNGKPTAFLINRGSSEGVYQDNFVNGEVQYIICIDPVPVRGQPYKPWRLRDAPQAIALKQASDPKSQAIVNARVADALVKYQSTLLAHLQLLSDRLDSVDPSAQVAHTPQALSGDQIAVIMKRIDALEKGEKKVRAEVEGVREDWGTMSEEWKRSSTDQKPILEYIFRSVTSLDHTSDSQSPRANLANSIQNGLGGQLSGTLATVGAFGAMVVGASVLVRRWRGRRDKGAKIR</sequence>
<feature type="transmembrane region" description="Helical" evidence="1">
    <location>
        <begin position="546"/>
        <end position="567"/>
    </location>
</feature>
<feature type="signal peptide" evidence="2">
    <location>
        <begin position="1"/>
        <end position="16"/>
    </location>
</feature>
<dbReference type="GeneID" id="77730840"/>